<feature type="transmembrane region" description="Helical" evidence="1">
    <location>
        <begin position="54"/>
        <end position="71"/>
    </location>
</feature>
<proteinExistence type="predicted"/>
<keyword evidence="3" id="KW-1185">Reference proteome</keyword>
<name>A0A2P8H481_9BACL</name>
<organism evidence="2 3">
    <name type="scientific">Planomicrobium soli</name>
    <dbReference type="NCBI Taxonomy" id="1176648"/>
    <lineage>
        <taxon>Bacteria</taxon>
        <taxon>Bacillati</taxon>
        <taxon>Bacillota</taxon>
        <taxon>Bacilli</taxon>
        <taxon>Bacillales</taxon>
        <taxon>Caryophanaceae</taxon>
        <taxon>Planomicrobium</taxon>
    </lineage>
</organism>
<protein>
    <submittedName>
        <fullName evidence="2">Uncharacterized protein</fullName>
    </submittedName>
</protein>
<dbReference type="AlphaFoldDB" id="A0A2P8H481"/>
<comment type="caution">
    <text evidence="2">The sequence shown here is derived from an EMBL/GenBank/DDBJ whole genome shotgun (WGS) entry which is preliminary data.</text>
</comment>
<keyword evidence="1" id="KW-1133">Transmembrane helix</keyword>
<accession>A0A2P8H481</accession>
<evidence type="ECO:0000256" key="1">
    <source>
        <dbReference type="SAM" id="Phobius"/>
    </source>
</evidence>
<keyword evidence="1" id="KW-0472">Membrane</keyword>
<dbReference type="EMBL" id="PYAT01000003">
    <property type="protein sequence ID" value="PSL41035.1"/>
    <property type="molecule type" value="Genomic_DNA"/>
</dbReference>
<feature type="transmembrane region" description="Helical" evidence="1">
    <location>
        <begin position="24"/>
        <end position="42"/>
    </location>
</feature>
<sequence>MIIKLNSILRNGGEIVELLELTYSPLYLVMAVMCSLYLILFRKEKGCMVLAGKIYSIFILAVYLIAFSLFLRSVL</sequence>
<reference evidence="2 3" key="1">
    <citation type="submission" date="2018-03" db="EMBL/GenBank/DDBJ databases">
        <title>Genomic Encyclopedia of Type Strains, Phase III (KMG-III): the genomes of soil and plant-associated and newly described type strains.</title>
        <authorList>
            <person name="Whitman W."/>
        </authorList>
    </citation>
    <scope>NUCLEOTIDE SEQUENCE [LARGE SCALE GENOMIC DNA]</scope>
    <source>
        <strain evidence="2 3">CGMCC 1.12259</strain>
    </source>
</reference>
<evidence type="ECO:0000313" key="3">
    <source>
        <dbReference type="Proteomes" id="UP000242682"/>
    </source>
</evidence>
<dbReference type="Proteomes" id="UP000242682">
    <property type="component" value="Unassembled WGS sequence"/>
</dbReference>
<gene>
    <name evidence="2" type="ORF">B0H99_103169</name>
</gene>
<evidence type="ECO:0000313" key="2">
    <source>
        <dbReference type="EMBL" id="PSL41035.1"/>
    </source>
</evidence>
<keyword evidence="1" id="KW-0812">Transmembrane</keyword>